<dbReference type="EMBL" id="BBMR01000003">
    <property type="protein sequence ID" value="GAL18725.1"/>
    <property type="molecule type" value="Genomic_DNA"/>
</dbReference>
<protein>
    <submittedName>
        <fullName evidence="1">Uncharacterized protein</fullName>
    </submittedName>
</protein>
<dbReference type="STRING" id="990268.JCM19235_2148"/>
<accession>A0A090RTG5</accession>
<dbReference type="AlphaFoldDB" id="A0A090RTG5"/>
<sequence length="40" mass="4740">MYVAWDLNLKPVDEKNEDNREQVRGAIHTQKMRDKLGFGH</sequence>
<name>A0A090RTG5_9VIBR</name>
<proteinExistence type="predicted"/>
<keyword evidence="2" id="KW-1185">Reference proteome</keyword>
<organism evidence="1 2">
    <name type="scientific">Vibrio maritimus</name>
    <dbReference type="NCBI Taxonomy" id="990268"/>
    <lineage>
        <taxon>Bacteria</taxon>
        <taxon>Pseudomonadati</taxon>
        <taxon>Pseudomonadota</taxon>
        <taxon>Gammaproteobacteria</taxon>
        <taxon>Vibrionales</taxon>
        <taxon>Vibrionaceae</taxon>
        <taxon>Vibrio</taxon>
    </lineage>
</organism>
<reference evidence="1 2" key="1">
    <citation type="submission" date="2014-09" db="EMBL/GenBank/DDBJ databases">
        <title>Vibrio maritimus JCM 19235. (C45) whole genome shotgun sequence.</title>
        <authorList>
            <person name="Sawabe T."/>
            <person name="Meirelles P."/>
            <person name="Nakanishi M."/>
            <person name="Sayaka M."/>
            <person name="Hattori M."/>
            <person name="Ohkuma M."/>
        </authorList>
    </citation>
    <scope>NUCLEOTIDE SEQUENCE [LARGE SCALE GENOMIC DNA]</scope>
    <source>
        <strain evidence="2">JCM19235</strain>
    </source>
</reference>
<evidence type="ECO:0000313" key="2">
    <source>
        <dbReference type="Proteomes" id="UP000029228"/>
    </source>
</evidence>
<evidence type="ECO:0000313" key="1">
    <source>
        <dbReference type="EMBL" id="GAL18725.1"/>
    </source>
</evidence>
<dbReference type="Proteomes" id="UP000029228">
    <property type="component" value="Unassembled WGS sequence"/>
</dbReference>
<gene>
    <name evidence="1" type="ORF">JCM19235_2148</name>
</gene>
<comment type="caution">
    <text evidence="1">The sequence shown here is derived from an EMBL/GenBank/DDBJ whole genome shotgun (WGS) entry which is preliminary data.</text>
</comment>